<reference evidence="2 3" key="1">
    <citation type="journal article" date="2019" name="Int. J. Syst. Evol. Microbiol.">
        <title>The Global Catalogue of Microorganisms (GCM) 10K type strain sequencing project: providing services to taxonomists for standard genome sequencing and annotation.</title>
        <authorList>
            <consortium name="The Broad Institute Genomics Platform"/>
            <consortium name="The Broad Institute Genome Sequencing Center for Infectious Disease"/>
            <person name="Wu L."/>
            <person name="Ma J."/>
        </authorList>
    </citation>
    <scope>NUCLEOTIDE SEQUENCE [LARGE SCALE GENOMIC DNA]</scope>
    <source>
        <strain evidence="2 3">LMG 29247</strain>
    </source>
</reference>
<name>A0ABD5SMG7_9EURY</name>
<dbReference type="PANTHER" id="PTHR42188:SF1">
    <property type="entry name" value="23S RRNA-SPECIFIC ENDONUCLEASE VAPC20"/>
    <property type="match status" value="1"/>
</dbReference>
<sequence>MTPADFPRFVPTTDVDGRVPLFVDTNAIVAHQYERASRHEEIRPVIQAIGTNDLPYYPLVTNQYVLDEVVSLLLSHAGARIAHQVLERILETDTFRVLDVEPSLADRAIEQFRAYDDQSISLTDHLIGVQARDYEIDHILTYDDGFQTLGFTALPHE</sequence>
<dbReference type="EMBL" id="JBHSWV010000240">
    <property type="protein sequence ID" value="MFC6766381.1"/>
    <property type="molecule type" value="Genomic_DNA"/>
</dbReference>
<comment type="caution">
    <text evidence="2">The sequence shown here is derived from an EMBL/GenBank/DDBJ whole genome shotgun (WGS) entry which is preliminary data.</text>
</comment>
<organism evidence="2 3">
    <name type="scientific">Natrinema soli</name>
    <dbReference type="NCBI Taxonomy" id="1930624"/>
    <lineage>
        <taxon>Archaea</taxon>
        <taxon>Methanobacteriati</taxon>
        <taxon>Methanobacteriota</taxon>
        <taxon>Stenosarchaea group</taxon>
        <taxon>Halobacteria</taxon>
        <taxon>Halobacteriales</taxon>
        <taxon>Natrialbaceae</taxon>
        <taxon>Natrinema</taxon>
    </lineage>
</organism>
<dbReference type="InterPro" id="IPR039018">
    <property type="entry name" value="VapC20-like"/>
</dbReference>
<dbReference type="Pfam" id="PF01850">
    <property type="entry name" value="PIN"/>
    <property type="match status" value="1"/>
</dbReference>
<proteinExistence type="predicted"/>
<dbReference type="InterPro" id="IPR002716">
    <property type="entry name" value="PIN_dom"/>
</dbReference>
<dbReference type="Gene3D" id="3.40.50.1010">
    <property type="entry name" value="5'-nuclease"/>
    <property type="match status" value="1"/>
</dbReference>
<feature type="domain" description="PIN" evidence="1">
    <location>
        <begin position="22"/>
        <end position="150"/>
    </location>
</feature>
<evidence type="ECO:0000313" key="2">
    <source>
        <dbReference type="EMBL" id="MFC6766381.1"/>
    </source>
</evidence>
<keyword evidence="3" id="KW-1185">Reference proteome</keyword>
<dbReference type="AlphaFoldDB" id="A0ABD5SMG7"/>
<protein>
    <submittedName>
        <fullName evidence="2">Type II toxin-antitoxin system VapC family toxin</fullName>
    </submittedName>
</protein>
<dbReference type="InterPro" id="IPR029060">
    <property type="entry name" value="PIN-like_dom_sf"/>
</dbReference>
<dbReference type="SUPFAM" id="SSF88723">
    <property type="entry name" value="PIN domain-like"/>
    <property type="match status" value="1"/>
</dbReference>
<evidence type="ECO:0000313" key="3">
    <source>
        <dbReference type="Proteomes" id="UP001596383"/>
    </source>
</evidence>
<evidence type="ECO:0000259" key="1">
    <source>
        <dbReference type="Pfam" id="PF01850"/>
    </source>
</evidence>
<dbReference type="PANTHER" id="PTHR42188">
    <property type="entry name" value="23S RRNA-SPECIFIC ENDONUCLEASE VAPC20"/>
    <property type="match status" value="1"/>
</dbReference>
<dbReference type="Proteomes" id="UP001596383">
    <property type="component" value="Unassembled WGS sequence"/>
</dbReference>
<gene>
    <name evidence="2" type="ORF">ACFQE6_15710</name>
</gene>
<accession>A0ABD5SMG7</accession>